<feature type="compositionally biased region" description="Polar residues" evidence="1">
    <location>
        <begin position="58"/>
        <end position="72"/>
    </location>
</feature>
<comment type="caution">
    <text evidence="2">The sequence shown here is derived from an EMBL/GenBank/DDBJ whole genome shotgun (WGS) entry which is preliminary data.</text>
</comment>
<dbReference type="Proteomes" id="UP000762676">
    <property type="component" value="Unassembled WGS sequence"/>
</dbReference>
<name>A0AAV4IRV8_9GAST</name>
<feature type="compositionally biased region" description="Basic and acidic residues" evidence="1">
    <location>
        <begin position="15"/>
        <end position="24"/>
    </location>
</feature>
<evidence type="ECO:0000256" key="1">
    <source>
        <dbReference type="SAM" id="MobiDB-lite"/>
    </source>
</evidence>
<keyword evidence="3" id="KW-1185">Reference proteome</keyword>
<sequence>MDPRFRRHGFTDAGNVKEVEETLKRRMGPTQEEADRQQTTEQAASPVSSTSEADRQQTAEQAASPVPSTSGLWSKYDA</sequence>
<organism evidence="2 3">
    <name type="scientific">Elysia marginata</name>
    <dbReference type="NCBI Taxonomy" id="1093978"/>
    <lineage>
        <taxon>Eukaryota</taxon>
        <taxon>Metazoa</taxon>
        <taxon>Spiralia</taxon>
        <taxon>Lophotrochozoa</taxon>
        <taxon>Mollusca</taxon>
        <taxon>Gastropoda</taxon>
        <taxon>Heterobranchia</taxon>
        <taxon>Euthyneura</taxon>
        <taxon>Panpulmonata</taxon>
        <taxon>Sacoglossa</taxon>
        <taxon>Placobranchoidea</taxon>
        <taxon>Plakobranchidae</taxon>
        <taxon>Elysia</taxon>
    </lineage>
</organism>
<evidence type="ECO:0000313" key="2">
    <source>
        <dbReference type="EMBL" id="GFS11241.1"/>
    </source>
</evidence>
<gene>
    <name evidence="2" type="ORF">ElyMa_001342600</name>
</gene>
<dbReference type="AlphaFoldDB" id="A0AAV4IRV8"/>
<accession>A0AAV4IRV8</accession>
<proteinExistence type="predicted"/>
<reference evidence="2 3" key="1">
    <citation type="journal article" date="2021" name="Elife">
        <title>Chloroplast acquisition without the gene transfer in kleptoplastic sea slugs, Plakobranchus ocellatus.</title>
        <authorList>
            <person name="Maeda T."/>
            <person name="Takahashi S."/>
            <person name="Yoshida T."/>
            <person name="Shimamura S."/>
            <person name="Takaki Y."/>
            <person name="Nagai Y."/>
            <person name="Toyoda A."/>
            <person name="Suzuki Y."/>
            <person name="Arimoto A."/>
            <person name="Ishii H."/>
            <person name="Satoh N."/>
            <person name="Nishiyama T."/>
            <person name="Hasebe M."/>
            <person name="Maruyama T."/>
            <person name="Minagawa J."/>
            <person name="Obokata J."/>
            <person name="Shigenobu S."/>
        </authorList>
    </citation>
    <scope>NUCLEOTIDE SEQUENCE [LARGE SCALE GENOMIC DNA]</scope>
</reference>
<feature type="region of interest" description="Disordered" evidence="1">
    <location>
        <begin position="1"/>
        <end position="78"/>
    </location>
</feature>
<dbReference type="EMBL" id="BMAT01002665">
    <property type="protein sequence ID" value="GFS11241.1"/>
    <property type="molecule type" value="Genomic_DNA"/>
</dbReference>
<protein>
    <recommendedName>
        <fullName evidence="4">Peroxin-14</fullName>
    </recommendedName>
</protein>
<evidence type="ECO:0008006" key="4">
    <source>
        <dbReference type="Google" id="ProtNLM"/>
    </source>
</evidence>
<feature type="compositionally biased region" description="Polar residues" evidence="1">
    <location>
        <begin position="39"/>
        <end position="51"/>
    </location>
</feature>
<evidence type="ECO:0000313" key="3">
    <source>
        <dbReference type="Proteomes" id="UP000762676"/>
    </source>
</evidence>